<evidence type="ECO:0000256" key="3">
    <source>
        <dbReference type="ARBA" id="ARBA00005163"/>
    </source>
</evidence>
<gene>
    <name evidence="17" type="ORF">METZ01_LOCUS312118</name>
</gene>
<dbReference type="InterPro" id="IPR006058">
    <property type="entry name" value="2Fe2S_fd_BS"/>
</dbReference>
<feature type="non-terminal residue" evidence="17">
    <location>
        <position position="169"/>
    </location>
</feature>
<evidence type="ECO:0000256" key="4">
    <source>
        <dbReference type="ARBA" id="ARBA00009433"/>
    </source>
</evidence>
<dbReference type="AlphaFoldDB" id="A0A382NDI3"/>
<evidence type="ECO:0000256" key="2">
    <source>
        <dbReference type="ARBA" id="ARBA00001966"/>
    </source>
</evidence>
<accession>A0A382NDI3</accession>
<protein>
    <recommendedName>
        <fullName evidence="5">succinate dehydrogenase</fullName>
        <ecNumber evidence="5">1.3.5.1</ecNumber>
    </recommendedName>
</protein>
<evidence type="ECO:0000256" key="14">
    <source>
        <dbReference type="ARBA" id="ARBA00034078"/>
    </source>
</evidence>
<dbReference type="InterPro" id="IPR050573">
    <property type="entry name" value="SDH/FRD_Iron-Sulfur"/>
</dbReference>
<evidence type="ECO:0000256" key="13">
    <source>
        <dbReference type="ARBA" id="ARBA00023291"/>
    </source>
</evidence>
<name>A0A382NDI3_9ZZZZ</name>
<dbReference type="FunFam" id="3.10.20.30:FF:000007">
    <property type="entry name" value="Succinate dehydrogenase [ubiquinone] iron-sulfur subunit, mitochondrial"/>
    <property type="match status" value="1"/>
</dbReference>
<comment type="similarity">
    <text evidence="4">Belongs to the succinate dehydrogenase/fumarate reductase iron-sulfur protein family.</text>
</comment>
<keyword evidence="8" id="KW-0001">2Fe-2S</keyword>
<dbReference type="Pfam" id="PF13085">
    <property type="entry name" value="Fer2_3"/>
    <property type="match status" value="1"/>
</dbReference>
<evidence type="ECO:0000256" key="1">
    <source>
        <dbReference type="ARBA" id="ARBA00001927"/>
    </source>
</evidence>
<dbReference type="InterPro" id="IPR004489">
    <property type="entry name" value="Succ_DH/fum_Rdtase_Fe-S"/>
</dbReference>
<dbReference type="Gene3D" id="3.10.20.30">
    <property type="match status" value="1"/>
</dbReference>
<organism evidence="17">
    <name type="scientific">marine metagenome</name>
    <dbReference type="NCBI Taxonomy" id="408172"/>
    <lineage>
        <taxon>unclassified sequences</taxon>
        <taxon>metagenomes</taxon>
        <taxon>ecological metagenomes</taxon>
    </lineage>
</organism>
<evidence type="ECO:0000256" key="15">
    <source>
        <dbReference type="SAM" id="MobiDB-lite"/>
    </source>
</evidence>
<dbReference type="PROSITE" id="PS00197">
    <property type="entry name" value="2FE2S_FER_1"/>
    <property type="match status" value="1"/>
</dbReference>
<keyword evidence="13" id="KW-0003">3Fe-4S</keyword>
<evidence type="ECO:0000259" key="16">
    <source>
        <dbReference type="PROSITE" id="PS51085"/>
    </source>
</evidence>
<dbReference type="NCBIfam" id="TIGR00384">
    <property type="entry name" value="dhsB"/>
    <property type="match status" value="1"/>
</dbReference>
<dbReference type="InterPro" id="IPR025192">
    <property type="entry name" value="Succ_DH/fum_Rdtase_N"/>
</dbReference>
<dbReference type="InterPro" id="IPR036010">
    <property type="entry name" value="2Fe-2S_ferredoxin-like_sf"/>
</dbReference>
<dbReference type="GO" id="GO:0051537">
    <property type="term" value="F:2 iron, 2 sulfur cluster binding"/>
    <property type="evidence" value="ECO:0007669"/>
    <property type="project" value="UniProtKB-KW"/>
</dbReference>
<keyword evidence="10" id="KW-0560">Oxidoreductase</keyword>
<dbReference type="EC" id="1.3.5.1" evidence="5"/>
<evidence type="ECO:0000256" key="8">
    <source>
        <dbReference type="ARBA" id="ARBA00022714"/>
    </source>
</evidence>
<feature type="compositionally biased region" description="Basic and acidic residues" evidence="15">
    <location>
        <begin position="148"/>
        <end position="163"/>
    </location>
</feature>
<keyword evidence="11" id="KW-0408">Iron</keyword>
<evidence type="ECO:0000256" key="9">
    <source>
        <dbReference type="ARBA" id="ARBA00022723"/>
    </source>
</evidence>
<comment type="pathway">
    <text evidence="3">Carbohydrate metabolism; tricarboxylic acid cycle.</text>
</comment>
<dbReference type="InterPro" id="IPR001041">
    <property type="entry name" value="2Fe-2S_ferredoxin-type"/>
</dbReference>
<dbReference type="GO" id="GO:0051539">
    <property type="term" value="F:4 iron, 4 sulfur cluster binding"/>
    <property type="evidence" value="ECO:0007669"/>
    <property type="project" value="UniProtKB-KW"/>
</dbReference>
<dbReference type="GO" id="GO:0046872">
    <property type="term" value="F:metal ion binding"/>
    <property type="evidence" value="ECO:0007669"/>
    <property type="project" value="UniProtKB-KW"/>
</dbReference>
<dbReference type="GO" id="GO:0008177">
    <property type="term" value="F:succinate dehydrogenase (quinone) activity"/>
    <property type="evidence" value="ECO:0007669"/>
    <property type="project" value="UniProtKB-EC"/>
</dbReference>
<keyword evidence="9" id="KW-0479">Metal-binding</keyword>
<feature type="domain" description="2Fe-2S ferredoxin-type" evidence="16">
    <location>
        <begin position="31"/>
        <end position="119"/>
    </location>
</feature>
<comment type="cofactor">
    <cofactor evidence="1">
        <name>[3Fe-4S] cluster</name>
        <dbReference type="ChEBI" id="CHEBI:21137"/>
    </cofactor>
</comment>
<keyword evidence="7" id="KW-0816">Tricarboxylic acid cycle</keyword>
<evidence type="ECO:0000256" key="12">
    <source>
        <dbReference type="ARBA" id="ARBA00023014"/>
    </source>
</evidence>
<evidence type="ECO:0000256" key="7">
    <source>
        <dbReference type="ARBA" id="ARBA00022532"/>
    </source>
</evidence>
<dbReference type="EMBL" id="UINC01099755">
    <property type="protein sequence ID" value="SVC59264.1"/>
    <property type="molecule type" value="Genomic_DNA"/>
</dbReference>
<dbReference type="GO" id="GO:0006099">
    <property type="term" value="P:tricarboxylic acid cycle"/>
    <property type="evidence" value="ECO:0007669"/>
    <property type="project" value="UniProtKB-KW"/>
</dbReference>
<sequence length="169" mass="19156">MAKFILPPNSRVKKGKTFKAKKGSGNIRRFLVYRYDPEDGENPRVDTYELDMNSCGSMVLDALIEIKNKIDPTLTFRRSCREGICGSCAMNIGGVNTLACICANEDVKGDVKVYPLPHMPIIKDLVPDMTNFFDQYASIKPWLRTRTPETSDRERLQDKHDQAKINLPS</sequence>
<dbReference type="GO" id="GO:0051538">
    <property type="term" value="F:3 iron, 4 sulfur cluster binding"/>
    <property type="evidence" value="ECO:0007669"/>
    <property type="project" value="UniProtKB-KW"/>
</dbReference>
<evidence type="ECO:0000256" key="6">
    <source>
        <dbReference type="ARBA" id="ARBA00022485"/>
    </source>
</evidence>
<proteinExistence type="inferred from homology"/>
<dbReference type="GO" id="GO:0009055">
    <property type="term" value="F:electron transfer activity"/>
    <property type="evidence" value="ECO:0007669"/>
    <property type="project" value="InterPro"/>
</dbReference>
<keyword evidence="6" id="KW-0004">4Fe-4S</keyword>
<dbReference type="GO" id="GO:0022904">
    <property type="term" value="P:respiratory electron transport chain"/>
    <property type="evidence" value="ECO:0007669"/>
    <property type="project" value="TreeGrafter"/>
</dbReference>
<reference evidence="17" key="1">
    <citation type="submission" date="2018-05" db="EMBL/GenBank/DDBJ databases">
        <authorList>
            <person name="Lanie J.A."/>
            <person name="Ng W.-L."/>
            <person name="Kazmierczak K.M."/>
            <person name="Andrzejewski T.M."/>
            <person name="Davidsen T.M."/>
            <person name="Wayne K.J."/>
            <person name="Tettelin H."/>
            <person name="Glass J.I."/>
            <person name="Rusch D."/>
            <person name="Podicherti R."/>
            <person name="Tsui H.-C.T."/>
            <person name="Winkler M.E."/>
        </authorList>
    </citation>
    <scope>NUCLEOTIDE SEQUENCE</scope>
</reference>
<dbReference type="PROSITE" id="PS51085">
    <property type="entry name" value="2FE2S_FER_2"/>
    <property type="match status" value="1"/>
</dbReference>
<evidence type="ECO:0000256" key="10">
    <source>
        <dbReference type="ARBA" id="ARBA00023002"/>
    </source>
</evidence>
<dbReference type="SUPFAM" id="SSF54292">
    <property type="entry name" value="2Fe-2S ferredoxin-like"/>
    <property type="match status" value="1"/>
</dbReference>
<feature type="region of interest" description="Disordered" evidence="15">
    <location>
        <begin position="148"/>
        <end position="169"/>
    </location>
</feature>
<evidence type="ECO:0000256" key="11">
    <source>
        <dbReference type="ARBA" id="ARBA00023004"/>
    </source>
</evidence>
<comment type="cofactor">
    <cofactor evidence="2">
        <name>[4Fe-4S] cluster</name>
        <dbReference type="ChEBI" id="CHEBI:49883"/>
    </cofactor>
</comment>
<dbReference type="CDD" id="cd00207">
    <property type="entry name" value="fer2"/>
    <property type="match status" value="1"/>
</dbReference>
<dbReference type="PANTHER" id="PTHR11921:SF29">
    <property type="entry name" value="SUCCINATE DEHYDROGENASE [UBIQUINONE] IRON-SULFUR SUBUNIT, MITOCHONDRIAL"/>
    <property type="match status" value="1"/>
</dbReference>
<comment type="cofactor">
    <cofactor evidence="14">
        <name>[2Fe-2S] cluster</name>
        <dbReference type="ChEBI" id="CHEBI:190135"/>
    </cofactor>
</comment>
<dbReference type="PANTHER" id="PTHR11921">
    <property type="entry name" value="SUCCINATE DEHYDROGENASE IRON-SULFUR PROTEIN"/>
    <property type="match status" value="1"/>
</dbReference>
<keyword evidence="12" id="KW-0411">Iron-sulfur</keyword>
<evidence type="ECO:0000313" key="17">
    <source>
        <dbReference type="EMBL" id="SVC59264.1"/>
    </source>
</evidence>
<dbReference type="InterPro" id="IPR012675">
    <property type="entry name" value="Beta-grasp_dom_sf"/>
</dbReference>
<evidence type="ECO:0000256" key="5">
    <source>
        <dbReference type="ARBA" id="ARBA00012792"/>
    </source>
</evidence>